<organism evidence="6 7">
    <name type="scientific">Cloacibacillus porcorum</name>
    <dbReference type="NCBI Taxonomy" id="1197717"/>
    <lineage>
        <taxon>Bacteria</taxon>
        <taxon>Thermotogati</taxon>
        <taxon>Synergistota</taxon>
        <taxon>Synergistia</taxon>
        <taxon>Synergistales</taxon>
        <taxon>Synergistaceae</taxon>
        <taxon>Cloacibacillus</taxon>
    </lineage>
</organism>
<dbReference type="Gene3D" id="1.10.10.60">
    <property type="entry name" value="Homeodomain-like"/>
    <property type="match status" value="2"/>
</dbReference>
<dbReference type="SUPFAM" id="SSF51215">
    <property type="entry name" value="Regulatory protein AraC"/>
    <property type="match status" value="1"/>
</dbReference>
<keyword evidence="7" id="KW-1185">Reference proteome</keyword>
<proteinExistence type="predicted"/>
<dbReference type="KEGG" id="cpor:BED41_00180"/>
<dbReference type="EMBL" id="CP016757">
    <property type="protein sequence ID" value="ANZ43661.1"/>
    <property type="molecule type" value="Genomic_DNA"/>
</dbReference>
<dbReference type="SUPFAM" id="SSF46689">
    <property type="entry name" value="Homeodomain-like"/>
    <property type="match status" value="2"/>
</dbReference>
<reference evidence="6" key="1">
    <citation type="submission" date="2016-08" db="EMBL/GenBank/DDBJ databases">
        <title>Complete genome of Cloacibacillus porcorum.</title>
        <authorList>
            <person name="Looft T."/>
            <person name="Bayles D.O."/>
            <person name="Alt D.P."/>
        </authorList>
    </citation>
    <scope>NUCLEOTIDE SEQUENCE [LARGE SCALE GENOMIC DNA]</scope>
    <source>
        <strain evidence="6">CL-84</strain>
    </source>
</reference>
<dbReference type="Pfam" id="PF02311">
    <property type="entry name" value="AraC_binding"/>
    <property type="match status" value="1"/>
</dbReference>
<dbReference type="GO" id="GO:0003700">
    <property type="term" value="F:DNA-binding transcription factor activity"/>
    <property type="evidence" value="ECO:0007669"/>
    <property type="project" value="InterPro"/>
</dbReference>
<dbReference type="STRING" id="1197717.BED41_00180"/>
<keyword evidence="2" id="KW-0238">DNA-binding</keyword>
<dbReference type="PANTHER" id="PTHR46796">
    <property type="entry name" value="HTH-TYPE TRANSCRIPTIONAL ACTIVATOR RHAS-RELATED"/>
    <property type="match status" value="1"/>
</dbReference>
<protein>
    <recommendedName>
        <fullName evidence="5">HTH araC/xylS-type domain-containing protein</fullName>
    </recommendedName>
</protein>
<accession>A0A1B2I111</accession>
<evidence type="ECO:0000259" key="5">
    <source>
        <dbReference type="PROSITE" id="PS01124"/>
    </source>
</evidence>
<evidence type="ECO:0000256" key="2">
    <source>
        <dbReference type="ARBA" id="ARBA00023125"/>
    </source>
</evidence>
<dbReference type="GO" id="GO:0043565">
    <property type="term" value="F:sequence-specific DNA binding"/>
    <property type="evidence" value="ECO:0007669"/>
    <property type="project" value="InterPro"/>
</dbReference>
<dbReference type="OrthoDB" id="5339at2"/>
<dbReference type="InterPro" id="IPR003313">
    <property type="entry name" value="AraC-bd"/>
</dbReference>
<evidence type="ECO:0000313" key="6">
    <source>
        <dbReference type="EMBL" id="ANZ43661.1"/>
    </source>
</evidence>
<dbReference type="AlphaFoldDB" id="A0A1B2I111"/>
<feature type="domain" description="HTH araC/xylS-type" evidence="5">
    <location>
        <begin position="185"/>
        <end position="282"/>
    </location>
</feature>
<evidence type="ECO:0000313" key="7">
    <source>
        <dbReference type="Proteomes" id="UP000093044"/>
    </source>
</evidence>
<gene>
    <name evidence="6" type="ORF">BED41_00180</name>
</gene>
<dbReference type="SMART" id="SM00342">
    <property type="entry name" value="HTH_ARAC"/>
    <property type="match status" value="1"/>
</dbReference>
<keyword evidence="4" id="KW-0804">Transcription</keyword>
<name>A0A1B2I111_9BACT</name>
<dbReference type="InterPro" id="IPR050204">
    <property type="entry name" value="AraC_XylS_family_regulators"/>
</dbReference>
<evidence type="ECO:0000256" key="3">
    <source>
        <dbReference type="ARBA" id="ARBA00023159"/>
    </source>
</evidence>
<dbReference type="PROSITE" id="PS00041">
    <property type="entry name" value="HTH_ARAC_FAMILY_1"/>
    <property type="match status" value="1"/>
</dbReference>
<dbReference type="Proteomes" id="UP000093044">
    <property type="component" value="Chromosome"/>
</dbReference>
<dbReference type="InterPro" id="IPR009057">
    <property type="entry name" value="Homeodomain-like_sf"/>
</dbReference>
<evidence type="ECO:0000256" key="1">
    <source>
        <dbReference type="ARBA" id="ARBA00023015"/>
    </source>
</evidence>
<dbReference type="PROSITE" id="PS01124">
    <property type="entry name" value="HTH_ARAC_FAMILY_2"/>
    <property type="match status" value="1"/>
</dbReference>
<keyword evidence="3" id="KW-0010">Activator</keyword>
<dbReference type="InterPro" id="IPR018060">
    <property type="entry name" value="HTH_AraC"/>
</dbReference>
<sequence>MPAGGLCSKKGGVQMKEKNRAIRKLWSRKTLQCLDFLTAKNLPPSRDSSHLHHGYTISIVESGILPMNFRDFRLDLKPGDFLILGPEVPHSFNLSSQMGECSYRTVFVKEEGLSGEAKRAVENEKATVSCFSDPALWESYLNIQRGVEAGSESDISDIIKSSELLLSKMAGNTISRMVVKSSHILAVKEYLKDNFASVPNIEELAEIAHISPFYLMRLFKEEIGLSPHAYINQLRVNRAKEMMAEGLPLLQITYELGFTDQSHFSKTFLKITGVNPNRYGNVCRGT</sequence>
<dbReference type="InterPro" id="IPR018062">
    <property type="entry name" value="HTH_AraC-typ_CS"/>
</dbReference>
<dbReference type="InterPro" id="IPR037923">
    <property type="entry name" value="HTH-like"/>
</dbReference>
<keyword evidence="1" id="KW-0805">Transcription regulation</keyword>
<evidence type="ECO:0000256" key="4">
    <source>
        <dbReference type="ARBA" id="ARBA00023163"/>
    </source>
</evidence>
<dbReference type="Pfam" id="PF12833">
    <property type="entry name" value="HTH_18"/>
    <property type="match status" value="1"/>
</dbReference>